<accession>A0A344TTE3</accession>
<keyword evidence="1" id="KW-0449">Lipoprotein</keyword>
<reference evidence="1 2" key="1">
    <citation type="submission" date="2018-07" db="EMBL/GenBank/DDBJ databases">
        <title>Genome sequencing of Runella.</title>
        <authorList>
            <person name="Baek M.-G."/>
            <person name="Yi H."/>
        </authorList>
    </citation>
    <scope>NUCLEOTIDE SEQUENCE [LARGE SCALE GENOMIC DNA]</scope>
    <source>
        <strain evidence="1 2">HYN0085</strain>
        <plasmid evidence="1 2">unnamed3</plasmid>
    </source>
</reference>
<protein>
    <submittedName>
        <fullName evidence="1">SusD/RagB family nutrient-binding outer membrane lipoprotein</fullName>
    </submittedName>
</protein>
<geneLocation type="plasmid" evidence="1 2">
    <name>unnamed3</name>
</geneLocation>
<name>A0A344TTE3_9BACT</name>
<dbReference type="EMBL" id="CP030853">
    <property type="protein sequence ID" value="AXE21914.1"/>
    <property type="molecule type" value="Genomic_DNA"/>
</dbReference>
<dbReference type="Pfam" id="PF12771">
    <property type="entry name" value="SusD-like_2"/>
    <property type="match status" value="1"/>
</dbReference>
<evidence type="ECO:0000313" key="2">
    <source>
        <dbReference type="Proteomes" id="UP000251993"/>
    </source>
</evidence>
<dbReference type="Gene3D" id="1.25.40.390">
    <property type="match status" value="1"/>
</dbReference>
<organism evidence="1 2">
    <name type="scientific">Runella rosea</name>
    <dbReference type="NCBI Taxonomy" id="2259595"/>
    <lineage>
        <taxon>Bacteria</taxon>
        <taxon>Pseudomonadati</taxon>
        <taxon>Bacteroidota</taxon>
        <taxon>Cytophagia</taxon>
        <taxon>Cytophagales</taxon>
        <taxon>Spirosomataceae</taxon>
        <taxon>Runella</taxon>
    </lineage>
</organism>
<dbReference type="RefSeq" id="WP_114070654.1">
    <property type="nucleotide sequence ID" value="NZ_CP030853.1"/>
</dbReference>
<dbReference type="PROSITE" id="PS51257">
    <property type="entry name" value="PROKAR_LIPOPROTEIN"/>
    <property type="match status" value="1"/>
</dbReference>
<proteinExistence type="predicted"/>
<dbReference type="InterPro" id="IPR011990">
    <property type="entry name" value="TPR-like_helical_dom_sf"/>
</dbReference>
<gene>
    <name evidence="1" type="ORF">DR864_29035</name>
</gene>
<dbReference type="InterPro" id="IPR041662">
    <property type="entry name" value="SusD-like_2"/>
</dbReference>
<keyword evidence="1" id="KW-0614">Plasmid</keyword>
<sequence>MKFTWKKYLLIGVVGLSMGSCSKFEEINTNPNAATKASAPLLATTLILDISRNSLGSIGSMMNGKSIIRMEFPENAQYNYLGRASFDGLTVLNNVEKMIELAPEGAYKNSYTALGKFVKAYKFFWLSMQVGDIPYAEALLGEKGTLNPKYSTQKEVMAGVLNELEEADKLFAAGIKFDGDPIYGGDITKWRKFVNTFELQVLLHLYRKTGEADLKVKERFNTIVTSKPIFESNADNFQLVYADLAGQRYPFYKLGNTTRLYTMMTNVVVDKLKDLNDYRLFYYADPSPVKIAKGAAVDSWDSYLGFDPSMVYAELTTIFGGKDYSNVNSRYLELANAEPVYVLSYAMLKFMLAEGAVRGWITSSASSHYTDGIKASMKFTAGFTPDNVLFHHNRKITDAYIDTYVASDKVKLKTTASEQVQLEQIITQRYLSTFMLHAPFDAFFENRRTGFPVFPVNPKSNLNVPADKLPVRWQYPQKELDYNTANVNSAIQSQYAGSDDFNKTMWILQ</sequence>
<dbReference type="OrthoDB" id="622163at2"/>
<keyword evidence="2" id="KW-1185">Reference proteome</keyword>
<dbReference type="AlphaFoldDB" id="A0A344TTE3"/>
<evidence type="ECO:0000313" key="1">
    <source>
        <dbReference type="EMBL" id="AXE21914.1"/>
    </source>
</evidence>
<dbReference type="Proteomes" id="UP000251993">
    <property type="component" value="Plasmid unnamed3"/>
</dbReference>
<dbReference type="KEGG" id="run:DR864_29035"/>
<dbReference type="SUPFAM" id="SSF48452">
    <property type="entry name" value="TPR-like"/>
    <property type="match status" value="1"/>
</dbReference>